<dbReference type="Pfam" id="PF00582">
    <property type="entry name" value="Usp"/>
    <property type="match status" value="1"/>
</dbReference>
<accession>A0ABW0NG99</accession>
<keyword evidence="4" id="KW-1185">Reference proteome</keyword>
<dbReference type="PANTHER" id="PTHR46268:SF15">
    <property type="entry name" value="UNIVERSAL STRESS PROTEIN HP_0031"/>
    <property type="match status" value="1"/>
</dbReference>
<dbReference type="InterPro" id="IPR006016">
    <property type="entry name" value="UspA"/>
</dbReference>
<sequence length="146" mass="15274">MFKHILLATDGSAASDHAARLAVTLAREQHARLTAVYVVDPYPYLGIGEANPMGLNAYLSAARDHAAAAHAKVMALCNDKDKPVDLQLRLIEDAGAVVGILKTAQDEGADLIVAGSHGRTGIEKLMLGSVAAKLATLSPLPVLISR</sequence>
<dbReference type="PRINTS" id="PR01438">
    <property type="entry name" value="UNVRSLSTRESS"/>
</dbReference>
<gene>
    <name evidence="3" type="ORF">ACFPOE_17785</name>
</gene>
<dbReference type="EMBL" id="JBHSMF010000009">
    <property type="protein sequence ID" value="MFC5499401.1"/>
    <property type="molecule type" value="Genomic_DNA"/>
</dbReference>
<dbReference type="CDD" id="cd00293">
    <property type="entry name" value="USP-like"/>
    <property type="match status" value="1"/>
</dbReference>
<evidence type="ECO:0000259" key="2">
    <source>
        <dbReference type="Pfam" id="PF00582"/>
    </source>
</evidence>
<evidence type="ECO:0000313" key="4">
    <source>
        <dbReference type="Proteomes" id="UP001596037"/>
    </source>
</evidence>
<comment type="caution">
    <text evidence="3">The sequence shown here is derived from an EMBL/GenBank/DDBJ whole genome shotgun (WGS) entry which is preliminary data.</text>
</comment>
<proteinExistence type="inferred from homology"/>
<dbReference type="Gene3D" id="3.40.50.620">
    <property type="entry name" value="HUPs"/>
    <property type="match status" value="1"/>
</dbReference>
<reference evidence="4" key="1">
    <citation type="journal article" date="2019" name="Int. J. Syst. Evol. Microbiol.">
        <title>The Global Catalogue of Microorganisms (GCM) 10K type strain sequencing project: providing services to taxonomists for standard genome sequencing and annotation.</title>
        <authorList>
            <consortium name="The Broad Institute Genomics Platform"/>
            <consortium name="The Broad Institute Genome Sequencing Center for Infectious Disease"/>
            <person name="Wu L."/>
            <person name="Ma J."/>
        </authorList>
    </citation>
    <scope>NUCLEOTIDE SEQUENCE [LARGE SCALE GENOMIC DNA]</scope>
    <source>
        <strain evidence="4">CCUG 57401</strain>
    </source>
</reference>
<organism evidence="3 4">
    <name type="scientific">Caenimonas terrae</name>
    <dbReference type="NCBI Taxonomy" id="696074"/>
    <lineage>
        <taxon>Bacteria</taxon>
        <taxon>Pseudomonadati</taxon>
        <taxon>Pseudomonadota</taxon>
        <taxon>Betaproteobacteria</taxon>
        <taxon>Burkholderiales</taxon>
        <taxon>Comamonadaceae</taxon>
        <taxon>Caenimonas</taxon>
    </lineage>
</organism>
<protein>
    <submittedName>
        <fullName evidence="3">Universal stress protein</fullName>
    </submittedName>
</protein>
<dbReference type="PANTHER" id="PTHR46268">
    <property type="entry name" value="STRESS RESPONSE PROTEIN NHAX"/>
    <property type="match status" value="1"/>
</dbReference>
<dbReference type="Proteomes" id="UP001596037">
    <property type="component" value="Unassembled WGS sequence"/>
</dbReference>
<evidence type="ECO:0000256" key="1">
    <source>
        <dbReference type="ARBA" id="ARBA00008791"/>
    </source>
</evidence>
<dbReference type="InterPro" id="IPR006015">
    <property type="entry name" value="Universal_stress_UspA"/>
</dbReference>
<dbReference type="RefSeq" id="WP_376851625.1">
    <property type="nucleotide sequence ID" value="NZ_JBHSMF010000009.1"/>
</dbReference>
<feature type="domain" description="UspA" evidence="2">
    <location>
        <begin position="1"/>
        <end position="146"/>
    </location>
</feature>
<name>A0ABW0NG99_9BURK</name>
<evidence type="ECO:0000313" key="3">
    <source>
        <dbReference type="EMBL" id="MFC5499401.1"/>
    </source>
</evidence>
<comment type="similarity">
    <text evidence="1">Belongs to the universal stress protein A family.</text>
</comment>
<dbReference type="SUPFAM" id="SSF52402">
    <property type="entry name" value="Adenine nucleotide alpha hydrolases-like"/>
    <property type="match status" value="1"/>
</dbReference>
<dbReference type="InterPro" id="IPR014729">
    <property type="entry name" value="Rossmann-like_a/b/a_fold"/>
</dbReference>